<name>A0ABQ5G4I4_9ASTR</name>
<gene>
    <name evidence="1" type="ORF">Tco_1029321</name>
</gene>
<accession>A0ABQ5G4I4</accession>
<sequence length="323" mass="37282">MVDVVVVVKDVVDGDEALNLPIAALKPQGAFIQLCTQLVCALRTQPVMHSISMYFTYSASYALSQYVLYAFSYAPSQYVLYALSQHVLYALSQLCFVRLVYDAKVSIRSKLHLLQTIRSKLSWNGDRLDFVFMGHELRHVTTNPIVNLVDDFSKWDQFPWGEYMWSFFHKRDYNVVADPNRRKYHLDKLASNSKYEANYVLYGFVFPLKVTPSTPVLRSFTRGSSNSKSVHTRVRTEVRHEVHVRIEVRRFVDKEEVHTQAVDQEDFLERAVLAQTVKDQQQMIVDLQRRLLSVEQVTKKLHTGPSDVDHLDCNTPKMGRSGI</sequence>
<dbReference type="EMBL" id="BQNB010018042">
    <property type="protein sequence ID" value="GJT70035.1"/>
    <property type="molecule type" value="Genomic_DNA"/>
</dbReference>
<dbReference type="Proteomes" id="UP001151760">
    <property type="component" value="Unassembled WGS sequence"/>
</dbReference>
<evidence type="ECO:0000313" key="1">
    <source>
        <dbReference type="EMBL" id="GJT70035.1"/>
    </source>
</evidence>
<keyword evidence="2" id="KW-1185">Reference proteome</keyword>
<comment type="caution">
    <text evidence="1">The sequence shown here is derived from an EMBL/GenBank/DDBJ whole genome shotgun (WGS) entry which is preliminary data.</text>
</comment>
<evidence type="ECO:0000313" key="2">
    <source>
        <dbReference type="Proteomes" id="UP001151760"/>
    </source>
</evidence>
<organism evidence="1 2">
    <name type="scientific">Tanacetum coccineum</name>
    <dbReference type="NCBI Taxonomy" id="301880"/>
    <lineage>
        <taxon>Eukaryota</taxon>
        <taxon>Viridiplantae</taxon>
        <taxon>Streptophyta</taxon>
        <taxon>Embryophyta</taxon>
        <taxon>Tracheophyta</taxon>
        <taxon>Spermatophyta</taxon>
        <taxon>Magnoliopsida</taxon>
        <taxon>eudicotyledons</taxon>
        <taxon>Gunneridae</taxon>
        <taxon>Pentapetalae</taxon>
        <taxon>asterids</taxon>
        <taxon>campanulids</taxon>
        <taxon>Asterales</taxon>
        <taxon>Asteraceae</taxon>
        <taxon>Asteroideae</taxon>
        <taxon>Anthemideae</taxon>
        <taxon>Anthemidinae</taxon>
        <taxon>Tanacetum</taxon>
    </lineage>
</organism>
<evidence type="ECO:0008006" key="3">
    <source>
        <dbReference type="Google" id="ProtNLM"/>
    </source>
</evidence>
<proteinExistence type="predicted"/>
<reference evidence="1" key="2">
    <citation type="submission" date="2022-01" db="EMBL/GenBank/DDBJ databases">
        <authorList>
            <person name="Yamashiro T."/>
            <person name="Shiraishi A."/>
            <person name="Satake H."/>
            <person name="Nakayama K."/>
        </authorList>
    </citation>
    <scope>NUCLEOTIDE SEQUENCE</scope>
</reference>
<protein>
    <recommendedName>
        <fullName evidence="3">Phospholipase-like protein</fullName>
    </recommendedName>
</protein>
<reference evidence="1" key="1">
    <citation type="journal article" date="2022" name="Int. J. Mol. Sci.">
        <title>Draft Genome of Tanacetum Coccineum: Genomic Comparison of Closely Related Tanacetum-Family Plants.</title>
        <authorList>
            <person name="Yamashiro T."/>
            <person name="Shiraishi A."/>
            <person name="Nakayama K."/>
            <person name="Satake H."/>
        </authorList>
    </citation>
    <scope>NUCLEOTIDE SEQUENCE</scope>
</reference>